<evidence type="ECO:0000313" key="7">
    <source>
        <dbReference type="Proteomes" id="UP001598138"/>
    </source>
</evidence>
<feature type="domain" description="Metallo-beta-lactamase" evidence="5">
    <location>
        <begin position="13"/>
        <end position="195"/>
    </location>
</feature>
<dbReference type="PANTHER" id="PTHR46233">
    <property type="entry name" value="HYDROXYACYLGLUTATHIONE HYDROLASE GLOC"/>
    <property type="match status" value="1"/>
</dbReference>
<dbReference type="SMART" id="SM00849">
    <property type="entry name" value="Lactamase_B"/>
    <property type="match status" value="1"/>
</dbReference>
<sequence>MIQLEVFQFNPFQENTYLLWDDAGNGIVFDPGCYSYEERKEIKDFIIEKGIQMKYILNTHAHIDHVLGVSFFQTEYQIPFCLHLKDKPLLDDAGKRAEVYGFPHYQAANVDQWINETERIQVGEFDIQILFVPGHAPGHVAFYLEKQGWVIGGDVLFKRSVGRTDFPLCNHADLMHSIQTQLYTLPTETLVYPGHGPKTSIGEEKQHNPYVKA</sequence>
<accession>A0ABW6DCR3</accession>
<dbReference type="PANTHER" id="PTHR46233:SF3">
    <property type="entry name" value="HYDROXYACYLGLUTATHIONE HYDROLASE GLOC"/>
    <property type="match status" value="1"/>
</dbReference>
<keyword evidence="4" id="KW-0862">Zinc</keyword>
<dbReference type="SUPFAM" id="SSF56281">
    <property type="entry name" value="Metallo-hydrolase/oxidoreductase"/>
    <property type="match status" value="1"/>
</dbReference>
<evidence type="ECO:0000313" key="6">
    <source>
        <dbReference type="EMBL" id="MFD3393497.1"/>
    </source>
</evidence>
<dbReference type="RefSeq" id="WP_377982187.1">
    <property type="nucleotide sequence ID" value="NZ_JBBKXZ010000001.1"/>
</dbReference>
<name>A0ABW6DCR3_9BACT</name>
<keyword evidence="2" id="KW-0479">Metal-binding</keyword>
<evidence type="ECO:0000256" key="1">
    <source>
        <dbReference type="ARBA" id="ARBA00001947"/>
    </source>
</evidence>
<dbReference type="CDD" id="cd06262">
    <property type="entry name" value="metallo-hydrolase-like_MBL-fold"/>
    <property type="match status" value="1"/>
</dbReference>
<evidence type="ECO:0000256" key="3">
    <source>
        <dbReference type="ARBA" id="ARBA00022801"/>
    </source>
</evidence>
<dbReference type="InterPro" id="IPR051453">
    <property type="entry name" value="MBL_Glyoxalase_II"/>
</dbReference>
<organism evidence="6 7">
    <name type="scientific">Aquirufa avitistagni</name>
    <dbReference type="NCBI Taxonomy" id="3104728"/>
    <lineage>
        <taxon>Bacteria</taxon>
        <taxon>Pseudomonadati</taxon>
        <taxon>Bacteroidota</taxon>
        <taxon>Cytophagia</taxon>
        <taxon>Cytophagales</taxon>
        <taxon>Flectobacillaceae</taxon>
        <taxon>Aquirufa</taxon>
    </lineage>
</organism>
<comment type="caution">
    <text evidence="6">The sequence shown here is derived from an EMBL/GenBank/DDBJ whole genome shotgun (WGS) entry which is preliminary data.</text>
</comment>
<evidence type="ECO:0000256" key="2">
    <source>
        <dbReference type="ARBA" id="ARBA00022723"/>
    </source>
</evidence>
<evidence type="ECO:0000256" key="4">
    <source>
        <dbReference type="ARBA" id="ARBA00022833"/>
    </source>
</evidence>
<evidence type="ECO:0000259" key="5">
    <source>
        <dbReference type="SMART" id="SM00849"/>
    </source>
</evidence>
<reference evidence="6 7" key="1">
    <citation type="submission" date="2024-03" db="EMBL/GenBank/DDBJ databases">
        <title>Aquirufa genome sequencing.</title>
        <authorList>
            <person name="Pitt A."/>
            <person name="Hahn M.W."/>
        </authorList>
    </citation>
    <scope>NUCLEOTIDE SEQUENCE [LARGE SCALE GENOMIC DNA]</scope>
    <source>
        <strain evidence="6 7">OSTEICH-129V</strain>
    </source>
</reference>
<dbReference type="Pfam" id="PF00753">
    <property type="entry name" value="Lactamase_B"/>
    <property type="match status" value="1"/>
</dbReference>
<dbReference type="EMBL" id="JBBKXZ010000001">
    <property type="protein sequence ID" value="MFD3393497.1"/>
    <property type="molecule type" value="Genomic_DNA"/>
</dbReference>
<keyword evidence="7" id="KW-1185">Reference proteome</keyword>
<gene>
    <name evidence="6" type="ORF">U0R10_02575</name>
</gene>
<dbReference type="Gene3D" id="3.60.15.10">
    <property type="entry name" value="Ribonuclease Z/Hydroxyacylglutathione hydrolase-like"/>
    <property type="match status" value="1"/>
</dbReference>
<dbReference type="InterPro" id="IPR001279">
    <property type="entry name" value="Metallo-B-lactamas"/>
</dbReference>
<keyword evidence="3" id="KW-0378">Hydrolase</keyword>
<proteinExistence type="predicted"/>
<protein>
    <submittedName>
        <fullName evidence="6">MBL fold metallo-hydrolase</fullName>
    </submittedName>
</protein>
<comment type="cofactor">
    <cofactor evidence="1">
        <name>Zn(2+)</name>
        <dbReference type="ChEBI" id="CHEBI:29105"/>
    </cofactor>
</comment>
<dbReference type="Proteomes" id="UP001598138">
    <property type="component" value="Unassembled WGS sequence"/>
</dbReference>
<dbReference type="InterPro" id="IPR036866">
    <property type="entry name" value="RibonucZ/Hydroxyglut_hydro"/>
</dbReference>